<organism evidence="11 12">
    <name type="scientific">Syncephalis pseudoplumigaleata</name>
    <dbReference type="NCBI Taxonomy" id="1712513"/>
    <lineage>
        <taxon>Eukaryota</taxon>
        <taxon>Fungi</taxon>
        <taxon>Fungi incertae sedis</taxon>
        <taxon>Zoopagomycota</taxon>
        <taxon>Zoopagomycotina</taxon>
        <taxon>Zoopagomycetes</taxon>
        <taxon>Zoopagales</taxon>
        <taxon>Piptocephalidaceae</taxon>
        <taxon>Syncephalis</taxon>
    </lineage>
</organism>
<evidence type="ECO:0000256" key="2">
    <source>
        <dbReference type="ARBA" id="ARBA00008869"/>
    </source>
</evidence>
<dbReference type="GO" id="GO:0140359">
    <property type="term" value="F:ABC-type transporter activity"/>
    <property type="evidence" value="ECO:0007669"/>
    <property type="project" value="InterPro"/>
</dbReference>
<dbReference type="EMBL" id="KZ989284">
    <property type="protein sequence ID" value="RKP27034.1"/>
    <property type="molecule type" value="Genomic_DNA"/>
</dbReference>
<dbReference type="SMART" id="SM00382">
    <property type="entry name" value="AAA"/>
    <property type="match status" value="1"/>
</dbReference>
<keyword evidence="4 9" id="KW-0812">Transmembrane</keyword>
<protein>
    <submittedName>
        <fullName evidence="11">P-loop containing nucleoside triphosphate hydrolase protein</fullName>
    </submittedName>
</protein>
<dbReference type="Proteomes" id="UP000278143">
    <property type="component" value="Unassembled WGS sequence"/>
</dbReference>
<feature type="domain" description="ABC transporter" evidence="10">
    <location>
        <begin position="534"/>
        <end position="785"/>
    </location>
</feature>
<feature type="transmembrane region" description="Helical" evidence="9">
    <location>
        <begin position="438"/>
        <end position="456"/>
    </location>
</feature>
<name>A0A4P9Z3D0_9FUNG</name>
<evidence type="ECO:0000256" key="6">
    <source>
        <dbReference type="ARBA" id="ARBA00022840"/>
    </source>
</evidence>
<keyword evidence="3" id="KW-0813">Transport</keyword>
<dbReference type="InterPro" id="IPR017871">
    <property type="entry name" value="ABC_transporter-like_CS"/>
</dbReference>
<keyword evidence="11" id="KW-0378">Hydrolase</keyword>
<evidence type="ECO:0000256" key="7">
    <source>
        <dbReference type="ARBA" id="ARBA00022989"/>
    </source>
</evidence>
<evidence type="ECO:0000256" key="8">
    <source>
        <dbReference type="ARBA" id="ARBA00023136"/>
    </source>
</evidence>
<dbReference type="InterPro" id="IPR013525">
    <property type="entry name" value="ABC2_TM"/>
</dbReference>
<sequence length="806" mass="88355">MTDGSVHDADNPRSTCNIAYEVTTQPAVARQFRALFVKNLKIMMRDYAPTINSILSPVYFLVILIFLSLATTRPDKAFKTNALPYLTNGTCLPDETAECVHLAYTSSRDVGAIVEQLRAFFQTSEPHAAVVKAYASADDIVAQYDRNPRSVVVAVDFLDLDVGSLASGNNTRYEILANHTAIYTSYIDSRFLTAQAYVERAIVNVQRRAQQLPPLSSPLPPQGTPVAKDASDAAGLPFITYAPFIGKYKPGLSGVYPFYMLFCFQPIWQIVLTWLARENETGIKASLIAMGLRPSVYQLSVWATQALLSIPISALMVGIVYAGQIFRTTSWYLVFVLFILFSWTAVGIGLLLAIPFKGESAKASNVSMIFAVLFLVAYGLTFGFFYSTGSASDVAAETATFLVSPLAFARAIERISTKEMTGGGITAETFSASPLGRIYYMLAVDALLYLVLALYLDRIFPGKNCHPLPWDYLLRPSFWRTDAQGASPSQPSLRHDDPADAAISDKVEPFDVTALPEEDRGIITIRQLRKSFRVPGKGLFNTKVTVHHAVNGFSMQVHRNEIFGLLGHNGAGKTTTMSMLTGGLQPDSGEVWVGGLALPSAAMARSEVDLGALSAVQRQLGVCPQHDVLFEHLTALETLRLFADVKGVVVARRSSAEGGVPALDDYIRHLLADVHLAEKDHHLVWTFSGGMKRKLSVAVAFLGDPKVVLLDEPTTGMDVYTRKQIWQLIQDSKRGRAIVLTTHSMEEADALGDRIAIMSKGELQAQGTTLFLKNRFGVGYRLHVEKKRGTAWDGSALDELVKQQFP</sequence>
<keyword evidence="5" id="KW-0547">Nucleotide-binding</keyword>
<proteinExistence type="inferred from homology"/>
<dbReference type="PROSITE" id="PS00211">
    <property type="entry name" value="ABC_TRANSPORTER_1"/>
    <property type="match status" value="1"/>
</dbReference>
<keyword evidence="6" id="KW-0067">ATP-binding</keyword>
<evidence type="ECO:0000313" key="11">
    <source>
        <dbReference type="EMBL" id="RKP27034.1"/>
    </source>
</evidence>
<dbReference type="Pfam" id="PF12698">
    <property type="entry name" value="ABC2_membrane_3"/>
    <property type="match status" value="1"/>
</dbReference>
<feature type="non-terminal residue" evidence="11">
    <location>
        <position position="806"/>
    </location>
</feature>
<dbReference type="FunFam" id="3.40.50.300:FF:000335">
    <property type="entry name" value="ATP binding cassette subfamily A member 5"/>
    <property type="match status" value="1"/>
</dbReference>
<dbReference type="GO" id="GO:0005319">
    <property type="term" value="F:lipid transporter activity"/>
    <property type="evidence" value="ECO:0007669"/>
    <property type="project" value="TreeGrafter"/>
</dbReference>
<feature type="transmembrane region" description="Helical" evidence="9">
    <location>
        <begin position="51"/>
        <end position="70"/>
    </location>
</feature>
<dbReference type="PANTHER" id="PTHR19229:SF263">
    <property type="entry name" value="CHROMOSOME UNDETERMINED SCAFFOLD_17, WHOLE GENOME SHOTGUN SEQUENCE"/>
    <property type="match status" value="1"/>
</dbReference>
<feature type="transmembrane region" description="Helical" evidence="9">
    <location>
        <begin position="366"/>
        <end position="386"/>
    </location>
</feature>
<evidence type="ECO:0000256" key="9">
    <source>
        <dbReference type="SAM" id="Phobius"/>
    </source>
</evidence>
<keyword evidence="8 9" id="KW-0472">Membrane</keyword>
<dbReference type="AlphaFoldDB" id="A0A4P9Z3D0"/>
<dbReference type="PANTHER" id="PTHR19229">
    <property type="entry name" value="ATP-BINDING CASSETTE TRANSPORTER SUBFAMILY A ABCA"/>
    <property type="match status" value="1"/>
</dbReference>
<dbReference type="PROSITE" id="PS50893">
    <property type="entry name" value="ABC_TRANSPORTER_2"/>
    <property type="match status" value="1"/>
</dbReference>
<comment type="similarity">
    <text evidence="2">Belongs to the ABC transporter superfamily. ABCA family.</text>
</comment>
<dbReference type="CDD" id="cd03263">
    <property type="entry name" value="ABC_subfamily_A"/>
    <property type="match status" value="1"/>
</dbReference>
<feature type="transmembrane region" description="Helical" evidence="9">
    <location>
        <begin position="296"/>
        <end position="323"/>
    </location>
</feature>
<comment type="subcellular location">
    <subcellularLocation>
        <location evidence="1">Membrane</location>
        <topology evidence="1">Multi-pass membrane protein</topology>
    </subcellularLocation>
</comment>
<keyword evidence="7 9" id="KW-1133">Transmembrane helix</keyword>
<dbReference type="GO" id="GO:0016020">
    <property type="term" value="C:membrane"/>
    <property type="evidence" value="ECO:0007669"/>
    <property type="project" value="UniProtKB-SubCell"/>
</dbReference>
<evidence type="ECO:0000256" key="4">
    <source>
        <dbReference type="ARBA" id="ARBA00022692"/>
    </source>
</evidence>
<gene>
    <name evidence="11" type="ORF">SYNPS1DRAFT_21340</name>
</gene>
<dbReference type="GO" id="GO:0005524">
    <property type="term" value="F:ATP binding"/>
    <property type="evidence" value="ECO:0007669"/>
    <property type="project" value="UniProtKB-KW"/>
</dbReference>
<evidence type="ECO:0000256" key="5">
    <source>
        <dbReference type="ARBA" id="ARBA00022741"/>
    </source>
</evidence>
<dbReference type="InterPro" id="IPR003439">
    <property type="entry name" value="ABC_transporter-like_ATP-bd"/>
</dbReference>
<keyword evidence="12" id="KW-1185">Reference proteome</keyword>
<dbReference type="SUPFAM" id="SSF52540">
    <property type="entry name" value="P-loop containing nucleoside triphosphate hydrolases"/>
    <property type="match status" value="1"/>
</dbReference>
<evidence type="ECO:0000313" key="12">
    <source>
        <dbReference type="Proteomes" id="UP000278143"/>
    </source>
</evidence>
<dbReference type="OrthoDB" id="10255969at2759"/>
<dbReference type="Gene3D" id="3.40.50.300">
    <property type="entry name" value="P-loop containing nucleotide triphosphate hydrolases"/>
    <property type="match status" value="1"/>
</dbReference>
<evidence type="ECO:0000256" key="3">
    <source>
        <dbReference type="ARBA" id="ARBA00022448"/>
    </source>
</evidence>
<accession>A0A4P9Z3D0</accession>
<dbReference type="Pfam" id="PF00005">
    <property type="entry name" value="ABC_tran"/>
    <property type="match status" value="1"/>
</dbReference>
<feature type="transmembrane region" description="Helical" evidence="9">
    <location>
        <begin position="329"/>
        <end position="354"/>
    </location>
</feature>
<dbReference type="InterPro" id="IPR026082">
    <property type="entry name" value="ABCA"/>
</dbReference>
<dbReference type="GO" id="GO:0016887">
    <property type="term" value="F:ATP hydrolysis activity"/>
    <property type="evidence" value="ECO:0007669"/>
    <property type="project" value="InterPro"/>
</dbReference>
<feature type="transmembrane region" description="Helical" evidence="9">
    <location>
        <begin position="256"/>
        <end position="275"/>
    </location>
</feature>
<evidence type="ECO:0000256" key="1">
    <source>
        <dbReference type="ARBA" id="ARBA00004141"/>
    </source>
</evidence>
<reference evidence="12" key="1">
    <citation type="journal article" date="2018" name="Nat. Microbiol.">
        <title>Leveraging single-cell genomics to expand the fungal tree of life.</title>
        <authorList>
            <person name="Ahrendt S.R."/>
            <person name="Quandt C.A."/>
            <person name="Ciobanu D."/>
            <person name="Clum A."/>
            <person name="Salamov A."/>
            <person name="Andreopoulos B."/>
            <person name="Cheng J.F."/>
            <person name="Woyke T."/>
            <person name="Pelin A."/>
            <person name="Henrissat B."/>
            <person name="Reynolds N.K."/>
            <person name="Benny G.L."/>
            <person name="Smith M.E."/>
            <person name="James T.Y."/>
            <person name="Grigoriev I.V."/>
        </authorList>
    </citation>
    <scope>NUCLEOTIDE SEQUENCE [LARGE SCALE GENOMIC DNA]</scope>
    <source>
        <strain evidence="12">Benny S71-1</strain>
    </source>
</reference>
<evidence type="ECO:0000259" key="10">
    <source>
        <dbReference type="PROSITE" id="PS50893"/>
    </source>
</evidence>
<dbReference type="InterPro" id="IPR003593">
    <property type="entry name" value="AAA+_ATPase"/>
</dbReference>
<dbReference type="InterPro" id="IPR027417">
    <property type="entry name" value="P-loop_NTPase"/>
</dbReference>